<evidence type="ECO:0000256" key="3">
    <source>
        <dbReference type="ARBA" id="ARBA00022729"/>
    </source>
</evidence>
<keyword evidence="3" id="KW-0732">Signal</keyword>
<feature type="domain" description="SusD-like N-terminal" evidence="7">
    <location>
        <begin position="19"/>
        <end position="221"/>
    </location>
</feature>
<dbReference type="EMBL" id="JAHESE010000035">
    <property type="protein sequence ID" value="MBT1711529.1"/>
    <property type="molecule type" value="Genomic_DNA"/>
</dbReference>
<evidence type="ECO:0000259" key="6">
    <source>
        <dbReference type="Pfam" id="PF07980"/>
    </source>
</evidence>
<dbReference type="GO" id="GO:0009279">
    <property type="term" value="C:cell outer membrane"/>
    <property type="evidence" value="ECO:0007669"/>
    <property type="project" value="UniProtKB-SubCell"/>
</dbReference>
<dbReference type="Pfam" id="PF07980">
    <property type="entry name" value="SusD_RagB"/>
    <property type="match status" value="1"/>
</dbReference>
<evidence type="ECO:0000256" key="2">
    <source>
        <dbReference type="ARBA" id="ARBA00006275"/>
    </source>
</evidence>
<dbReference type="AlphaFoldDB" id="A0AAP2E4G5"/>
<evidence type="ECO:0000256" key="1">
    <source>
        <dbReference type="ARBA" id="ARBA00004442"/>
    </source>
</evidence>
<reference evidence="8 9" key="1">
    <citation type="submission" date="2021-05" db="EMBL/GenBank/DDBJ databases">
        <title>A Polyphasic approach of four new species of the genus Ohtaekwangia: Ohtaekwangia histidinii sp. nov., Ohtaekwangia cretensis sp. nov., Ohtaekwangia indiensis sp. nov., Ohtaekwangia reichenbachii sp. nov. from diverse environment.</title>
        <authorList>
            <person name="Octaviana S."/>
        </authorList>
    </citation>
    <scope>NUCLEOTIDE SEQUENCE [LARGE SCALE GENOMIC DNA]</scope>
    <source>
        <strain evidence="8 9">PWU5</strain>
    </source>
</reference>
<keyword evidence="9" id="KW-1185">Reference proteome</keyword>
<comment type="caution">
    <text evidence="8">The sequence shown here is derived from an EMBL/GenBank/DDBJ whole genome shotgun (WGS) entry which is preliminary data.</text>
</comment>
<dbReference type="Gene3D" id="1.25.40.390">
    <property type="match status" value="1"/>
</dbReference>
<dbReference type="InterPro" id="IPR033985">
    <property type="entry name" value="SusD-like_N"/>
</dbReference>
<evidence type="ECO:0000256" key="5">
    <source>
        <dbReference type="ARBA" id="ARBA00023237"/>
    </source>
</evidence>
<feature type="domain" description="RagB/SusD" evidence="6">
    <location>
        <begin position="339"/>
        <end position="498"/>
    </location>
</feature>
<evidence type="ECO:0000259" key="7">
    <source>
        <dbReference type="Pfam" id="PF14322"/>
    </source>
</evidence>
<organism evidence="8 9">
    <name type="scientific">Dawidia cretensis</name>
    <dbReference type="NCBI Taxonomy" id="2782350"/>
    <lineage>
        <taxon>Bacteria</taxon>
        <taxon>Pseudomonadati</taxon>
        <taxon>Bacteroidota</taxon>
        <taxon>Cytophagia</taxon>
        <taxon>Cytophagales</taxon>
        <taxon>Chryseotaleaceae</taxon>
        <taxon>Dawidia</taxon>
    </lineage>
</organism>
<dbReference type="CDD" id="cd08977">
    <property type="entry name" value="SusD"/>
    <property type="match status" value="1"/>
</dbReference>
<comment type="similarity">
    <text evidence="2">Belongs to the SusD family.</text>
</comment>
<name>A0AAP2E4G5_9BACT</name>
<proteinExistence type="inferred from homology"/>
<sequence>MKYIAYTLVVLCLLSCGDDFLNKTDPATLVASGFYKTEAQVQQAVNGVYGQLQGIILSQWRYNEFVTDNTTLHFNTGDRGQGPDIEALEFWQVNSGTPTISTLYSSVYLSLVNINTTLAKLPEATFDATLKTQYEGELRFSRAYYYFLLVQYFGEVIIITEPLQTPTEAYAFERQPVDNVYALIRSDLDFAVDALPASYNATNKGRASKGAALALLGKVQLTRKEYGDAITTLRQVLSLGYSLLPDYAAVFDPQNKNHVESIFDVQFQGDNTQGEGSNFIYTFAPLYSDGSVINFPGQNGAGWNIPSRDMIAAYEPGDLRKEVSLKEGYLNQANEWVPVPFINKYNHPHTIRGITNDNWPVLRYADVLLMLAEAINEEEKGPSTEAYGYLNTIRDRADLDELSGLDEGSFREAVLKERRVELAFENHRWFDLKRTKTPEALATFLNAYAAVERSNPTTDRGGIPFTPGDYQFSPYEALFPIPASERRINTKLSQNTGYN</sequence>
<dbReference type="Proteomes" id="UP001319080">
    <property type="component" value="Unassembled WGS sequence"/>
</dbReference>
<dbReference type="RefSeq" id="WP_254087098.1">
    <property type="nucleotide sequence ID" value="NZ_JAHESE010000035.1"/>
</dbReference>
<keyword evidence="5" id="KW-0998">Cell outer membrane</keyword>
<protein>
    <submittedName>
        <fullName evidence="8">RagB/SusD family nutrient uptake outer membrane protein</fullName>
    </submittedName>
</protein>
<evidence type="ECO:0000313" key="8">
    <source>
        <dbReference type="EMBL" id="MBT1711529.1"/>
    </source>
</evidence>
<comment type="subcellular location">
    <subcellularLocation>
        <location evidence="1">Cell outer membrane</location>
    </subcellularLocation>
</comment>
<evidence type="ECO:0000256" key="4">
    <source>
        <dbReference type="ARBA" id="ARBA00023136"/>
    </source>
</evidence>
<dbReference type="Pfam" id="PF14322">
    <property type="entry name" value="SusD-like_3"/>
    <property type="match status" value="1"/>
</dbReference>
<dbReference type="InterPro" id="IPR012944">
    <property type="entry name" value="SusD_RagB_dom"/>
</dbReference>
<gene>
    <name evidence="8" type="ORF">KK062_25020</name>
</gene>
<evidence type="ECO:0000313" key="9">
    <source>
        <dbReference type="Proteomes" id="UP001319080"/>
    </source>
</evidence>
<keyword evidence="4" id="KW-0472">Membrane</keyword>
<dbReference type="SUPFAM" id="SSF48452">
    <property type="entry name" value="TPR-like"/>
    <property type="match status" value="1"/>
</dbReference>
<accession>A0AAP2E4G5</accession>
<dbReference type="InterPro" id="IPR011990">
    <property type="entry name" value="TPR-like_helical_dom_sf"/>
</dbReference>